<dbReference type="PANTHER" id="PTHR13393">
    <property type="entry name" value="SAM-DEPENDENT METHYLTRANSFERASE"/>
    <property type="match status" value="1"/>
</dbReference>
<sequence length="114" mass="12949">MLSNLLKFTQNPQKRPPPHNCPTGFTQELFCEGGGVKFVEKIITESLVYAKEIRIFTTMLGHKSSISKVLDILIENKIQNFCSTEFHQGNTTRWGIAWNGKKKNHTTQTISVIL</sequence>
<evidence type="ECO:0000256" key="2">
    <source>
        <dbReference type="ARBA" id="ARBA00022679"/>
    </source>
</evidence>
<dbReference type="GO" id="GO:0070475">
    <property type="term" value="P:rRNA base methylation"/>
    <property type="evidence" value="ECO:0007669"/>
    <property type="project" value="TreeGrafter"/>
</dbReference>
<dbReference type="InterPro" id="IPR010286">
    <property type="entry name" value="METTL16/RlmF"/>
</dbReference>
<evidence type="ECO:0000256" key="1">
    <source>
        <dbReference type="ARBA" id="ARBA00022603"/>
    </source>
</evidence>
<keyword evidence="1" id="KW-0489">Methyltransferase</keyword>
<dbReference type="AlphaFoldDB" id="A0A1B0BTY6"/>
<dbReference type="PANTHER" id="PTHR13393:SF0">
    <property type="entry name" value="RNA N6-ADENOSINE-METHYLTRANSFERASE METTL16"/>
    <property type="match status" value="1"/>
</dbReference>
<protein>
    <submittedName>
        <fullName evidence="3">Uncharacterized protein</fullName>
    </submittedName>
</protein>
<evidence type="ECO:0000313" key="3">
    <source>
        <dbReference type="EnsemblMetazoa" id="GPPI040449-PA"/>
    </source>
</evidence>
<dbReference type="Gene3D" id="3.40.50.150">
    <property type="entry name" value="Vaccinia Virus protein VP39"/>
    <property type="match status" value="1"/>
</dbReference>
<dbReference type="InterPro" id="IPR029063">
    <property type="entry name" value="SAM-dependent_MTases_sf"/>
</dbReference>
<dbReference type="Pfam" id="PF05971">
    <property type="entry name" value="Methyltransf_10"/>
    <property type="match status" value="1"/>
</dbReference>
<dbReference type="Proteomes" id="UP000092460">
    <property type="component" value="Unassembled WGS sequence"/>
</dbReference>
<dbReference type="STRING" id="67801.A0A1B0BTY6"/>
<name>A0A1B0BTY6_9MUSC</name>
<dbReference type="GO" id="GO:0008168">
    <property type="term" value="F:methyltransferase activity"/>
    <property type="evidence" value="ECO:0007669"/>
    <property type="project" value="UniProtKB-KW"/>
</dbReference>
<dbReference type="EMBL" id="JXJN01020409">
    <property type="status" value="NOT_ANNOTATED_CDS"/>
    <property type="molecule type" value="Genomic_DNA"/>
</dbReference>
<proteinExistence type="predicted"/>
<reference evidence="4" key="1">
    <citation type="submission" date="2015-01" db="EMBL/GenBank/DDBJ databases">
        <authorList>
            <person name="Aksoy S."/>
            <person name="Warren W."/>
            <person name="Wilson R.K."/>
        </authorList>
    </citation>
    <scope>NUCLEOTIDE SEQUENCE [LARGE SCALE GENOMIC DNA]</scope>
    <source>
        <strain evidence="4">IAEA</strain>
    </source>
</reference>
<reference evidence="3" key="2">
    <citation type="submission" date="2020-05" db="UniProtKB">
        <authorList>
            <consortium name="EnsemblMetazoa"/>
        </authorList>
    </citation>
    <scope>IDENTIFICATION</scope>
    <source>
        <strain evidence="3">IAEA</strain>
    </source>
</reference>
<evidence type="ECO:0000313" key="4">
    <source>
        <dbReference type="Proteomes" id="UP000092460"/>
    </source>
</evidence>
<keyword evidence="2" id="KW-0808">Transferase</keyword>
<dbReference type="VEuPathDB" id="VectorBase:GPPI040449"/>
<accession>A0A1B0BTY6</accession>
<keyword evidence="4" id="KW-1185">Reference proteome</keyword>
<dbReference type="GO" id="GO:0005634">
    <property type="term" value="C:nucleus"/>
    <property type="evidence" value="ECO:0007669"/>
    <property type="project" value="TreeGrafter"/>
</dbReference>
<organism evidence="3 4">
    <name type="scientific">Glossina palpalis gambiensis</name>
    <dbReference type="NCBI Taxonomy" id="67801"/>
    <lineage>
        <taxon>Eukaryota</taxon>
        <taxon>Metazoa</taxon>
        <taxon>Ecdysozoa</taxon>
        <taxon>Arthropoda</taxon>
        <taxon>Hexapoda</taxon>
        <taxon>Insecta</taxon>
        <taxon>Pterygota</taxon>
        <taxon>Neoptera</taxon>
        <taxon>Endopterygota</taxon>
        <taxon>Diptera</taxon>
        <taxon>Brachycera</taxon>
        <taxon>Muscomorpha</taxon>
        <taxon>Hippoboscoidea</taxon>
        <taxon>Glossinidae</taxon>
        <taxon>Glossina</taxon>
    </lineage>
</organism>
<dbReference type="EnsemblMetazoa" id="GPPI040449-RA">
    <property type="protein sequence ID" value="GPPI040449-PA"/>
    <property type="gene ID" value="GPPI040449"/>
</dbReference>